<evidence type="ECO:0000259" key="9">
    <source>
        <dbReference type="Pfam" id="PF01850"/>
    </source>
</evidence>
<organism evidence="10 11">
    <name type="scientific">Bifidobacterium moraviense</name>
    <dbReference type="NCBI Taxonomy" id="2675323"/>
    <lineage>
        <taxon>Bacteria</taxon>
        <taxon>Bacillati</taxon>
        <taxon>Actinomycetota</taxon>
        <taxon>Actinomycetes</taxon>
        <taxon>Bifidobacteriales</taxon>
        <taxon>Bifidobacteriaceae</taxon>
        <taxon>Bifidobacterium</taxon>
    </lineage>
</organism>
<name>A0A7Y0F2E9_9BIFI</name>
<accession>A0A7Y0F2E9</accession>
<reference evidence="10 11" key="1">
    <citation type="submission" date="2020-02" db="EMBL/GenBank/DDBJ databases">
        <title>Characterization of phylogenetic diversity of novel bifidobacterial species isolated in Czech ZOOs.</title>
        <authorList>
            <person name="Lugli G.A."/>
            <person name="Vera N.B."/>
            <person name="Ventura M."/>
        </authorList>
    </citation>
    <scope>NUCLEOTIDE SEQUENCE [LARGE SCALE GENOMIC DNA]</scope>
    <source>
        <strain evidence="10 11">DSM 109958</strain>
    </source>
</reference>
<feature type="binding site" evidence="8">
    <location>
        <position position="103"/>
    </location>
    <ligand>
        <name>Mg(2+)</name>
        <dbReference type="ChEBI" id="CHEBI:18420"/>
    </ligand>
</feature>
<keyword evidence="11" id="KW-1185">Reference proteome</keyword>
<comment type="caution">
    <text evidence="10">The sequence shown here is derived from an EMBL/GenBank/DDBJ whole genome shotgun (WGS) entry which is preliminary data.</text>
</comment>
<dbReference type="InterPro" id="IPR050556">
    <property type="entry name" value="Type_II_TA_system_RNase"/>
</dbReference>
<feature type="binding site" evidence="8">
    <location>
        <position position="5"/>
    </location>
    <ligand>
        <name>Mg(2+)</name>
        <dbReference type="ChEBI" id="CHEBI:18420"/>
    </ligand>
</feature>
<dbReference type="PANTHER" id="PTHR33653:SF1">
    <property type="entry name" value="RIBONUCLEASE VAPC2"/>
    <property type="match status" value="1"/>
</dbReference>
<dbReference type="Pfam" id="PF01850">
    <property type="entry name" value="PIN"/>
    <property type="match status" value="1"/>
</dbReference>
<dbReference type="GO" id="GO:0090729">
    <property type="term" value="F:toxin activity"/>
    <property type="evidence" value="ECO:0007669"/>
    <property type="project" value="UniProtKB-KW"/>
</dbReference>
<dbReference type="GO" id="GO:0016787">
    <property type="term" value="F:hydrolase activity"/>
    <property type="evidence" value="ECO:0007669"/>
    <property type="project" value="UniProtKB-KW"/>
</dbReference>
<dbReference type="CDD" id="cd18731">
    <property type="entry name" value="PIN_NgFitB-like"/>
    <property type="match status" value="1"/>
</dbReference>
<sequence>MIILDTNLISETLRPRPAPAVAAWYRQQNPDDLAITTVTVAELLAGVRLMPEGARRRKLAAAIDYALLPMLDSILSFDAAAALDYADIQAVRTRMGRPISPQDAMIAAIARSRDMALATRNVKDFAGTGVTLINPWDAGAQTITA</sequence>
<keyword evidence="6 8" id="KW-0460">Magnesium</keyword>
<keyword evidence="5 8" id="KW-0378">Hydrolase</keyword>
<dbReference type="PANTHER" id="PTHR33653">
    <property type="entry name" value="RIBONUCLEASE VAPC2"/>
    <property type="match status" value="1"/>
</dbReference>
<comment type="cofactor">
    <cofactor evidence="1 8">
        <name>Mg(2+)</name>
        <dbReference type="ChEBI" id="CHEBI:18420"/>
    </cofactor>
</comment>
<evidence type="ECO:0000256" key="6">
    <source>
        <dbReference type="ARBA" id="ARBA00022842"/>
    </source>
</evidence>
<keyword evidence="4 8" id="KW-0479">Metal-binding</keyword>
<dbReference type="GO" id="GO:0000287">
    <property type="term" value="F:magnesium ion binding"/>
    <property type="evidence" value="ECO:0007669"/>
    <property type="project" value="UniProtKB-UniRule"/>
</dbReference>
<dbReference type="Gene3D" id="3.40.50.1010">
    <property type="entry name" value="5'-nuclease"/>
    <property type="match status" value="1"/>
</dbReference>
<dbReference type="EC" id="3.1.-.-" evidence="8"/>
<evidence type="ECO:0000256" key="5">
    <source>
        <dbReference type="ARBA" id="ARBA00022801"/>
    </source>
</evidence>
<dbReference type="InterPro" id="IPR022907">
    <property type="entry name" value="VapC_family"/>
</dbReference>
<dbReference type="Proteomes" id="UP000588277">
    <property type="component" value="Unassembled WGS sequence"/>
</dbReference>
<evidence type="ECO:0000256" key="1">
    <source>
        <dbReference type="ARBA" id="ARBA00001946"/>
    </source>
</evidence>
<dbReference type="InterPro" id="IPR002716">
    <property type="entry name" value="PIN_dom"/>
</dbReference>
<keyword evidence="3 8" id="KW-0540">Nuclease</keyword>
<keyword evidence="2 8" id="KW-1277">Toxin-antitoxin system</keyword>
<comment type="similarity">
    <text evidence="7 8">Belongs to the PINc/VapC protein family.</text>
</comment>
<keyword evidence="8" id="KW-0800">Toxin</keyword>
<evidence type="ECO:0000256" key="4">
    <source>
        <dbReference type="ARBA" id="ARBA00022723"/>
    </source>
</evidence>
<dbReference type="RefSeq" id="WP_169275869.1">
    <property type="nucleotide sequence ID" value="NZ_JAAIIH010000010.1"/>
</dbReference>
<protein>
    <recommendedName>
        <fullName evidence="8">Ribonuclease VapC</fullName>
        <shortName evidence="8">RNase VapC</shortName>
        <ecNumber evidence="8">3.1.-.-</ecNumber>
    </recommendedName>
    <alternativeName>
        <fullName evidence="8">Toxin VapC</fullName>
    </alternativeName>
</protein>
<feature type="domain" description="PIN" evidence="9">
    <location>
        <begin position="2"/>
        <end position="121"/>
    </location>
</feature>
<evidence type="ECO:0000256" key="3">
    <source>
        <dbReference type="ARBA" id="ARBA00022722"/>
    </source>
</evidence>
<comment type="function">
    <text evidence="8">Toxic component of a toxin-antitoxin (TA) system. An RNase.</text>
</comment>
<evidence type="ECO:0000256" key="8">
    <source>
        <dbReference type="HAMAP-Rule" id="MF_00265"/>
    </source>
</evidence>
<evidence type="ECO:0000313" key="10">
    <source>
        <dbReference type="EMBL" id="NMN00779.1"/>
    </source>
</evidence>
<dbReference type="EMBL" id="JAAIIH010000010">
    <property type="protein sequence ID" value="NMN00779.1"/>
    <property type="molecule type" value="Genomic_DNA"/>
</dbReference>
<gene>
    <name evidence="8" type="primary">vapC</name>
    <name evidence="10" type="ORF">G1C96_1358</name>
</gene>
<evidence type="ECO:0000313" key="11">
    <source>
        <dbReference type="Proteomes" id="UP000588277"/>
    </source>
</evidence>
<dbReference type="AlphaFoldDB" id="A0A7Y0F2E9"/>
<dbReference type="InterPro" id="IPR029060">
    <property type="entry name" value="PIN-like_dom_sf"/>
</dbReference>
<proteinExistence type="inferred from homology"/>
<dbReference type="SUPFAM" id="SSF88723">
    <property type="entry name" value="PIN domain-like"/>
    <property type="match status" value="1"/>
</dbReference>
<evidence type="ECO:0000256" key="7">
    <source>
        <dbReference type="ARBA" id="ARBA00038093"/>
    </source>
</evidence>
<evidence type="ECO:0000256" key="2">
    <source>
        <dbReference type="ARBA" id="ARBA00022649"/>
    </source>
</evidence>
<dbReference type="GO" id="GO:0004540">
    <property type="term" value="F:RNA nuclease activity"/>
    <property type="evidence" value="ECO:0007669"/>
    <property type="project" value="InterPro"/>
</dbReference>
<dbReference type="HAMAP" id="MF_00265">
    <property type="entry name" value="VapC_Nob1"/>
    <property type="match status" value="1"/>
</dbReference>